<organism evidence="2 3">
    <name type="scientific">Polyplax serrata</name>
    <name type="common">Common mouse louse</name>
    <dbReference type="NCBI Taxonomy" id="468196"/>
    <lineage>
        <taxon>Eukaryota</taxon>
        <taxon>Metazoa</taxon>
        <taxon>Ecdysozoa</taxon>
        <taxon>Arthropoda</taxon>
        <taxon>Hexapoda</taxon>
        <taxon>Insecta</taxon>
        <taxon>Pterygota</taxon>
        <taxon>Neoptera</taxon>
        <taxon>Paraneoptera</taxon>
        <taxon>Psocodea</taxon>
        <taxon>Troctomorpha</taxon>
        <taxon>Phthiraptera</taxon>
        <taxon>Anoplura</taxon>
        <taxon>Polyplacidae</taxon>
        <taxon>Polyplax</taxon>
    </lineage>
</organism>
<dbReference type="EMBL" id="JAWJWE010000003">
    <property type="protein sequence ID" value="KAK6639875.1"/>
    <property type="molecule type" value="Genomic_DNA"/>
</dbReference>
<sequence>MEDASPGKSEHNDRSARRESSMYVQCTGCYETRQIDMSYTGIWDEFVLVGSPPSIKVESMLPPEGMAKCKPAAGAAATTATTTKTNEKKRIRPLFPAIVSG</sequence>
<feature type="region of interest" description="Disordered" evidence="1">
    <location>
        <begin position="1"/>
        <end position="21"/>
    </location>
</feature>
<gene>
    <name evidence="2" type="ORF">RUM43_008150</name>
</gene>
<comment type="caution">
    <text evidence="2">The sequence shown here is derived from an EMBL/GenBank/DDBJ whole genome shotgun (WGS) entry which is preliminary data.</text>
</comment>
<feature type="compositionally biased region" description="Basic and acidic residues" evidence="1">
    <location>
        <begin position="8"/>
        <end position="20"/>
    </location>
</feature>
<evidence type="ECO:0000313" key="3">
    <source>
        <dbReference type="Proteomes" id="UP001372834"/>
    </source>
</evidence>
<evidence type="ECO:0000313" key="2">
    <source>
        <dbReference type="EMBL" id="KAK6639875.1"/>
    </source>
</evidence>
<protein>
    <submittedName>
        <fullName evidence="2">Uncharacterized protein</fullName>
    </submittedName>
</protein>
<reference evidence="2 3" key="1">
    <citation type="submission" date="2023-10" db="EMBL/GenBank/DDBJ databases">
        <title>Genomes of two closely related lineages of the louse Polyplax serrata with different host specificities.</title>
        <authorList>
            <person name="Martinu J."/>
            <person name="Tarabai H."/>
            <person name="Stefka J."/>
            <person name="Hypsa V."/>
        </authorList>
    </citation>
    <scope>NUCLEOTIDE SEQUENCE [LARGE SCALE GENOMIC DNA]</scope>
    <source>
        <strain evidence="2">HR10_N</strain>
    </source>
</reference>
<name>A0AAN8PA59_POLSC</name>
<accession>A0AAN8PA59</accession>
<dbReference type="Proteomes" id="UP001372834">
    <property type="component" value="Unassembled WGS sequence"/>
</dbReference>
<dbReference type="AlphaFoldDB" id="A0AAN8PA59"/>
<proteinExistence type="predicted"/>
<evidence type="ECO:0000256" key="1">
    <source>
        <dbReference type="SAM" id="MobiDB-lite"/>
    </source>
</evidence>